<dbReference type="RefSeq" id="WP_189054977.1">
    <property type="nucleotide sequence ID" value="NZ_BMMK01000004.1"/>
</dbReference>
<reference evidence="3" key="1">
    <citation type="journal article" date="2014" name="Int. J. Syst. Evol. Microbiol.">
        <title>Complete genome sequence of Corynebacterium casei LMG S-19264T (=DSM 44701T), isolated from a smear-ripened cheese.</title>
        <authorList>
            <consortium name="US DOE Joint Genome Institute (JGI-PGF)"/>
            <person name="Walter F."/>
            <person name="Albersmeier A."/>
            <person name="Kalinowski J."/>
            <person name="Ruckert C."/>
        </authorList>
    </citation>
    <scope>NUCLEOTIDE SEQUENCE</scope>
    <source>
        <strain evidence="3">CGMCC 4.5737</strain>
    </source>
</reference>
<dbReference type="SUPFAM" id="SSF110395">
    <property type="entry name" value="CutC-like"/>
    <property type="match status" value="1"/>
</dbReference>
<dbReference type="Proteomes" id="UP000637578">
    <property type="component" value="Unassembled WGS sequence"/>
</dbReference>
<dbReference type="InterPro" id="IPR005627">
    <property type="entry name" value="CutC-like"/>
</dbReference>
<reference evidence="3" key="2">
    <citation type="submission" date="2020-09" db="EMBL/GenBank/DDBJ databases">
        <authorList>
            <person name="Sun Q."/>
            <person name="Zhou Y."/>
        </authorList>
    </citation>
    <scope>NUCLEOTIDE SEQUENCE</scope>
    <source>
        <strain evidence="3">CGMCC 4.5737</strain>
    </source>
</reference>
<dbReference type="PANTHER" id="PTHR12598">
    <property type="entry name" value="COPPER HOMEOSTASIS PROTEIN CUTC"/>
    <property type="match status" value="1"/>
</dbReference>
<protein>
    <recommendedName>
        <fullName evidence="2">Copper homeostasis protein cutC homolog</fullName>
    </recommendedName>
</protein>
<dbReference type="AlphaFoldDB" id="A0A8J3FUH8"/>
<sequence length="233" mass="24013">MSWDAGRPLLEVIALDAADARAASAGGADRIELVADMAADGLSPAVATAREVLAVTDLPVRVMLRDAAGFAPRDLAGLRRTAAALRAAGVREFVLGFLDAGGGVDAVACEEVLAELDGCRWTFHRALDHADDPENAWHAVSRLGCDTVLAAGSPQGVTHGMAVLARLAARQAGDGVELMVGGGLRTEHVAPLRAAGVRSFHVGSLVRSAGWSSPVDPARVAEFRALLTDSVPA</sequence>
<dbReference type="InterPro" id="IPR036822">
    <property type="entry name" value="CutC-like_dom_sf"/>
</dbReference>
<comment type="caution">
    <text evidence="3">The sequence shown here is derived from an EMBL/GenBank/DDBJ whole genome shotgun (WGS) entry which is preliminary data.</text>
</comment>
<dbReference type="PANTHER" id="PTHR12598:SF0">
    <property type="entry name" value="COPPER HOMEOSTASIS PROTEIN CUTC HOMOLOG"/>
    <property type="match status" value="1"/>
</dbReference>
<proteinExistence type="inferred from homology"/>
<evidence type="ECO:0000256" key="1">
    <source>
        <dbReference type="ARBA" id="ARBA00007768"/>
    </source>
</evidence>
<name>A0A8J3FUH8_9PSEU</name>
<dbReference type="Gene3D" id="3.20.20.380">
    <property type="entry name" value="Copper homeostasis (CutC) domain"/>
    <property type="match status" value="1"/>
</dbReference>
<dbReference type="EMBL" id="BMMK01000004">
    <property type="protein sequence ID" value="GGM43661.1"/>
    <property type="molecule type" value="Genomic_DNA"/>
</dbReference>
<dbReference type="GO" id="GO:0005507">
    <property type="term" value="F:copper ion binding"/>
    <property type="evidence" value="ECO:0007669"/>
    <property type="project" value="TreeGrafter"/>
</dbReference>
<organism evidence="3 4">
    <name type="scientific">Longimycelium tulufanense</name>
    <dbReference type="NCBI Taxonomy" id="907463"/>
    <lineage>
        <taxon>Bacteria</taxon>
        <taxon>Bacillati</taxon>
        <taxon>Actinomycetota</taxon>
        <taxon>Actinomycetes</taxon>
        <taxon>Pseudonocardiales</taxon>
        <taxon>Pseudonocardiaceae</taxon>
        <taxon>Longimycelium</taxon>
    </lineage>
</organism>
<accession>A0A8J3FUH8</accession>
<evidence type="ECO:0000313" key="3">
    <source>
        <dbReference type="EMBL" id="GGM43661.1"/>
    </source>
</evidence>
<dbReference type="Pfam" id="PF03932">
    <property type="entry name" value="CutC"/>
    <property type="match status" value="1"/>
</dbReference>
<keyword evidence="4" id="KW-1185">Reference proteome</keyword>
<comment type="similarity">
    <text evidence="1">Belongs to the CutC family.</text>
</comment>
<evidence type="ECO:0000256" key="2">
    <source>
        <dbReference type="ARBA" id="ARBA00019014"/>
    </source>
</evidence>
<gene>
    <name evidence="3" type="primary">cutC</name>
    <name evidence="3" type="ORF">GCM10012275_13310</name>
</gene>
<evidence type="ECO:0000313" key="4">
    <source>
        <dbReference type="Proteomes" id="UP000637578"/>
    </source>
</evidence>